<sequence>MLKVLLLASVIPFISTLFCIVGENDGNEIATFQECEPDYTNCFTKVEKAPPHYLVRLHPKPDITKMGCMKKSECNEGKESDACYYGIFLPICQSVQCCKRNFCNSPQYLLPLLPSTTPVTTTKSDLSTTSTTSSTTMISQSDGTTSAENFVFVNNINKLIALTLVCIEMLKVLLLSSILSFAFSLECYFQNALDDVFKESYTPFVGLGCASDSGCADATRSCEIKVLAKKFSNSKSVQCCKGHLCNSSNVNSSPILVAIILIAFTSVSY</sequence>
<name>A0A2A6B673_PRIPA</name>
<organism evidence="1 2">
    <name type="scientific">Pristionchus pacificus</name>
    <name type="common">Parasitic nematode worm</name>
    <dbReference type="NCBI Taxonomy" id="54126"/>
    <lineage>
        <taxon>Eukaryota</taxon>
        <taxon>Metazoa</taxon>
        <taxon>Ecdysozoa</taxon>
        <taxon>Nematoda</taxon>
        <taxon>Chromadorea</taxon>
        <taxon>Rhabditida</taxon>
        <taxon>Rhabditina</taxon>
        <taxon>Diplogasteromorpha</taxon>
        <taxon>Diplogasteroidea</taxon>
        <taxon>Neodiplogasteridae</taxon>
        <taxon>Pristionchus</taxon>
    </lineage>
</organism>
<dbReference type="SUPFAM" id="SSF57302">
    <property type="entry name" value="Snake toxin-like"/>
    <property type="match status" value="1"/>
</dbReference>
<dbReference type="Proteomes" id="UP000005239">
    <property type="component" value="Unassembled WGS sequence"/>
</dbReference>
<evidence type="ECO:0000313" key="2">
    <source>
        <dbReference type="Proteomes" id="UP000005239"/>
    </source>
</evidence>
<protein>
    <submittedName>
        <fullName evidence="1">Uncharacterized protein</fullName>
    </submittedName>
</protein>
<dbReference type="EnsemblMetazoa" id="PPA19481.1">
    <property type="protein sequence ID" value="PPA19481.1"/>
    <property type="gene ID" value="WBGene00109035"/>
</dbReference>
<reference evidence="2" key="1">
    <citation type="journal article" date="2008" name="Nat. Genet.">
        <title>The Pristionchus pacificus genome provides a unique perspective on nematode lifestyle and parasitism.</title>
        <authorList>
            <person name="Dieterich C."/>
            <person name="Clifton S.W."/>
            <person name="Schuster L.N."/>
            <person name="Chinwalla A."/>
            <person name="Delehaunty K."/>
            <person name="Dinkelacker I."/>
            <person name="Fulton L."/>
            <person name="Fulton R."/>
            <person name="Godfrey J."/>
            <person name="Minx P."/>
            <person name="Mitreva M."/>
            <person name="Roeseler W."/>
            <person name="Tian H."/>
            <person name="Witte H."/>
            <person name="Yang S.P."/>
            <person name="Wilson R.K."/>
            <person name="Sommer R.J."/>
        </authorList>
    </citation>
    <scope>NUCLEOTIDE SEQUENCE [LARGE SCALE GENOMIC DNA]</scope>
    <source>
        <strain evidence="2">PS312</strain>
    </source>
</reference>
<dbReference type="InterPro" id="IPR045860">
    <property type="entry name" value="Snake_toxin-like_sf"/>
</dbReference>
<proteinExistence type="predicted"/>
<keyword evidence="2" id="KW-1185">Reference proteome</keyword>
<reference evidence="1" key="2">
    <citation type="submission" date="2022-06" db="UniProtKB">
        <authorList>
            <consortium name="EnsemblMetazoa"/>
        </authorList>
    </citation>
    <scope>IDENTIFICATION</scope>
    <source>
        <strain evidence="1">PS312</strain>
    </source>
</reference>
<gene>
    <name evidence="1" type="primary">WBGene00109035</name>
</gene>
<accession>A0A2A6B673</accession>
<dbReference type="AlphaFoldDB" id="A0A2A6B673"/>
<evidence type="ECO:0000313" key="1">
    <source>
        <dbReference type="EnsemblMetazoa" id="PPA19481.1"/>
    </source>
</evidence>
<accession>A0A8R1YEA1</accession>